<evidence type="ECO:0000313" key="1">
    <source>
        <dbReference type="EMBL" id="NGM23938.1"/>
    </source>
</evidence>
<sequence length="140" mass="15607">MAKVLAVLAVLSAGWVYLSIPAYLATIVVVSEVPLSDVNLSAENRPSVARFQGRPEDALHVFEHRLARGARPESRIWIGWRSPDGRQWTLEQRIYHEGKEARCVHVLRVDVLGVPVQVGSYHGGLPHYRRSACQTPLHPG</sequence>
<gene>
    <name evidence="1" type="ORF">G3576_28285</name>
</gene>
<dbReference type="RefSeq" id="WP_164697850.1">
    <property type="nucleotide sequence ID" value="NZ_JAAIKB010000021.1"/>
</dbReference>
<accession>A0A6M1LTZ7</accession>
<comment type="caution">
    <text evidence="1">The sequence shown here is derived from an EMBL/GenBank/DDBJ whole genome shotgun (WGS) entry which is preliminary data.</text>
</comment>
<organism evidence="1 2">
    <name type="scientific">Falsiroseomonas algicola</name>
    <dbReference type="NCBI Taxonomy" id="2716930"/>
    <lineage>
        <taxon>Bacteria</taxon>
        <taxon>Pseudomonadati</taxon>
        <taxon>Pseudomonadota</taxon>
        <taxon>Alphaproteobacteria</taxon>
        <taxon>Acetobacterales</taxon>
        <taxon>Roseomonadaceae</taxon>
        <taxon>Falsiroseomonas</taxon>
    </lineage>
</organism>
<dbReference type="Proteomes" id="UP000475385">
    <property type="component" value="Unassembled WGS sequence"/>
</dbReference>
<keyword evidence="2" id="KW-1185">Reference proteome</keyword>
<evidence type="ECO:0000313" key="2">
    <source>
        <dbReference type="Proteomes" id="UP000475385"/>
    </source>
</evidence>
<reference evidence="1 2" key="2">
    <citation type="submission" date="2020-03" db="EMBL/GenBank/DDBJ databases">
        <title>Roseomonas stagni sp. nov., isolated from pond water in Japan.</title>
        <authorList>
            <person name="Furuhata K."/>
            <person name="Miyamoto H."/>
            <person name="Goto K."/>
        </authorList>
    </citation>
    <scope>NUCLEOTIDE SEQUENCE [LARGE SCALE GENOMIC DNA]</scope>
    <source>
        <strain evidence="1 2">PeD5</strain>
    </source>
</reference>
<reference evidence="1 2" key="1">
    <citation type="submission" date="2020-02" db="EMBL/GenBank/DDBJ databases">
        <authorList>
            <person name="Kim H.M."/>
            <person name="Jeon C.O."/>
        </authorList>
    </citation>
    <scope>NUCLEOTIDE SEQUENCE [LARGE SCALE GENOMIC DNA]</scope>
    <source>
        <strain evidence="1 2">PeD5</strain>
    </source>
</reference>
<name>A0A6M1LTZ7_9PROT</name>
<dbReference type="EMBL" id="JAAIKB010000021">
    <property type="protein sequence ID" value="NGM23938.1"/>
    <property type="molecule type" value="Genomic_DNA"/>
</dbReference>
<dbReference type="AlphaFoldDB" id="A0A6M1LTZ7"/>
<proteinExistence type="predicted"/>
<protein>
    <submittedName>
        <fullName evidence="1">Uncharacterized protein</fullName>
    </submittedName>
</protein>